<accession>A0ABW5I4B6</accession>
<dbReference type="Pfam" id="PF12728">
    <property type="entry name" value="HTH_17"/>
    <property type="match status" value="1"/>
</dbReference>
<dbReference type="NCBIfam" id="TIGR01764">
    <property type="entry name" value="excise"/>
    <property type="match status" value="1"/>
</dbReference>
<dbReference type="EMBL" id="JBHUKQ010000014">
    <property type="protein sequence ID" value="MFD2484176.1"/>
    <property type="molecule type" value="Genomic_DNA"/>
</dbReference>
<dbReference type="InterPro" id="IPR041657">
    <property type="entry name" value="HTH_17"/>
</dbReference>
<evidence type="ECO:0000313" key="2">
    <source>
        <dbReference type="EMBL" id="MFD2484176.1"/>
    </source>
</evidence>
<dbReference type="InterPro" id="IPR010093">
    <property type="entry name" value="SinI_DNA-bd"/>
</dbReference>
<proteinExistence type="predicted"/>
<comment type="caution">
    <text evidence="2">The sequence shown here is derived from an EMBL/GenBank/DDBJ whole genome shotgun (WGS) entry which is preliminary data.</text>
</comment>
<evidence type="ECO:0000313" key="3">
    <source>
        <dbReference type="Proteomes" id="UP001597542"/>
    </source>
</evidence>
<organism evidence="2 3">
    <name type="scientific">Amycolatopsis albidoflavus</name>
    <dbReference type="NCBI Taxonomy" id="102226"/>
    <lineage>
        <taxon>Bacteria</taxon>
        <taxon>Bacillati</taxon>
        <taxon>Actinomycetota</taxon>
        <taxon>Actinomycetes</taxon>
        <taxon>Pseudonocardiales</taxon>
        <taxon>Pseudonocardiaceae</taxon>
        <taxon>Amycolatopsis</taxon>
    </lineage>
</organism>
<dbReference type="RefSeq" id="WP_344283132.1">
    <property type="nucleotide sequence ID" value="NZ_BAAAHV010000022.1"/>
</dbReference>
<dbReference type="Proteomes" id="UP001597542">
    <property type="component" value="Unassembled WGS sequence"/>
</dbReference>
<sequence length="85" mass="9690">MSRELVEAVEKLTARIARLEKAAKQPARIAWRPREVAEMTGLSYLEVLRLIREGRLGSIPEGRLHVVPESEVQRYLAENLTHETA</sequence>
<protein>
    <submittedName>
        <fullName evidence="2">Helix-turn-helix domain-containing protein</fullName>
    </submittedName>
</protein>
<gene>
    <name evidence="2" type="ORF">ACFSUT_28125</name>
</gene>
<feature type="domain" description="Helix-turn-helix" evidence="1">
    <location>
        <begin position="34"/>
        <end position="79"/>
    </location>
</feature>
<evidence type="ECO:0000259" key="1">
    <source>
        <dbReference type="Pfam" id="PF12728"/>
    </source>
</evidence>
<name>A0ABW5I4B6_9PSEU</name>
<keyword evidence="3" id="KW-1185">Reference proteome</keyword>
<reference evidence="3" key="1">
    <citation type="journal article" date="2019" name="Int. J. Syst. Evol. Microbiol.">
        <title>The Global Catalogue of Microorganisms (GCM) 10K type strain sequencing project: providing services to taxonomists for standard genome sequencing and annotation.</title>
        <authorList>
            <consortium name="The Broad Institute Genomics Platform"/>
            <consortium name="The Broad Institute Genome Sequencing Center for Infectious Disease"/>
            <person name="Wu L."/>
            <person name="Ma J."/>
        </authorList>
    </citation>
    <scope>NUCLEOTIDE SEQUENCE [LARGE SCALE GENOMIC DNA]</scope>
    <source>
        <strain evidence="3">CGMCC 4.7638</strain>
    </source>
</reference>